<dbReference type="SMART" id="SM00507">
    <property type="entry name" value="HNHc"/>
    <property type="match status" value="1"/>
</dbReference>
<organism evidence="3 4">
    <name type="scientific">Anaerobutyricum hallii</name>
    <dbReference type="NCBI Taxonomy" id="39488"/>
    <lineage>
        <taxon>Bacteria</taxon>
        <taxon>Bacillati</taxon>
        <taxon>Bacillota</taxon>
        <taxon>Clostridia</taxon>
        <taxon>Lachnospirales</taxon>
        <taxon>Lachnospiraceae</taxon>
        <taxon>Anaerobutyricum</taxon>
    </lineage>
</organism>
<proteinExistence type="predicted"/>
<dbReference type="EMBL" id="CYZL01000001">
    <property type="protein sequence ID" value="CUN53360.1"/>
    <property type="molecule type" value="Genomic_DNA"/>
</dbReference>
<reference evidence="3 4" key="1">
    <citation type="submission" date="2015-09" db="EMBL/GenBank/DDBJ databases">
        <authorList>
            <consortium name="Pathogen Informatics"/>
        </authorList>
    </citation>
    <scope>NUCLEOTIDE SEQUENCE [LARGE SCALE GENOMIC DNA]</scope>
    <source>
        <strain evidence="3 4">2789STDY5834835</strain>
    </source>
</reference>
<keyword evidence="3" id="KW-0255">Endonuclease</keyword>
<dbReference type="InterPro" id="IPR002711">
    <property type="entry name" value="HNH"/>
</dbReference>
<evidence type="ECO:0000256" key="1">
    <source>
        <dbReference type="SAM" id="Phobius"/>
    </source>
</evidence>
<keyword evidence="1" id="KW-0812">Transmembrane</keyword>
<dbReference type="RefSeq" id="WP_055297866.1">
    <property type="nucleotide sequence ID" value="NZ_BLYK01000002.1"/>
</dbReference>
<dbReference type="Pfam" id="PF01844">
    <property type="entry name" value="HNH"/>
    <property type="match status" value="1"/>
</dbReference>
<evidence type="ECO:0000259" key="2">
    <source>
        <dbReference type="SMART" id="SM00507"/>
    </source>
</evidence>
<dbReference type="GO" id="GO:0008270">
    <property type="term" value="F:zinc ion binding"/>
    <property type="evidence" value="ECO:0007669"/>
    <property type="project" value="InterPro"/>
</dbReference>
<protein>
    <submittedName>
        <fullName evidence="3">HNH endonuclease</fullName>
    </submittedName>
</protein>
<dbReference type="GO" id="GO:0003676">
    <property type="term" value="F:nucleic acid binding"/>
    <property type="evidence" value="ECO:0007669"/>
    <property type="project" value="InterPro"/>
</dbReference>
<keyword evidence="3" id="KW-0378">Hydrolase</keyword>
<keyword evidence="1" id="KW-0472">Membrane</keyword>
<dbReference type="CDD" id="cd00085">
    <property type="entry name" value="HNHc"/>
    <property type="match status" value="1"/>
</dbReference>
<feature type="domain" description="HNH nuclease" evidence="2">
    <location>
        <begin position="79"/>
        <end position="140"/>
    </location>
</feature>
<keyword evidence="1" id="KW-1133">Transmembrane helix</keyword>
<feature type="transmembrane region" description="Helical" evidence="1">
    <location>
        <begin position="164"/>
        <end position="183"/>
    </location>
</feature>
<name>A0A173XQ28_9FIRM</name>
<evidence type="ECO:0000313" key="4">
    <source>
        <dbReference type="Proteomes" id="UP000095679"/>
    </source>
</evidence>
<dbReference type="Gene3D" id="1.10.30.50">
    <property type="match status" value="1"/>
</dbReference>
<dbReference type="InterPro" id="IPR003615">
    <property type="entry name" value="HNH_nuc"/>
</dbReference>
<keyword evidence="3" id="KW-0540">Nuclease</keyword>
<gene>
    <name evidence="3" type="ORF">ERS852450_00182</name>
</gene>
<dbReference type="AlphaFoldDB" id="A0A173XQ28"/>
<sequence length="184" mass="21965">MYCFEFYNCTKAQLEKRKIYGAIEENSYLKVVTSSNDSHATYKKAKGLRFICYDKKYDRNTSYRQTYFRYNLPNAHPIGKKRNTLWRCCYCGKKLKKREIEVDHLIPVYKAKRQRHWQKKLPNGVNDKTNLVAACRHCNRMKSSKTGLWYVRGLLGQHQLYWKIIYPLTLVITTILLGVIIYYL</sequence>
<evidence type="ECO:0000313" key="3">
    <source>
        <dbReference type="EMBL" id="CUN53360.1"/>
    </source>
</evidence>
<accession>A0A173XQ28</accession>
<dbReference type="Proteomes" id="UP000095679">
    <property type="component" value="Unassembled WGS sequence"/>
</dbReference>
<dbReference type="GO" id="GO:0004519">
    <property type="term" value="F:endonuclease activity"/>
    <property type="evidence" value="ECO:0007669"/>
    <property type="project" value="UniProtKB-KW"/>
</dbReference>